<dbReference type="PANTHER" id="PTHR48207">
    <property type="entry name" value="SUCCINATE--HYDROXYMETHYLGLUTARATE COA-TRANSFERASE"/>
    <property type="match status" value="1"/>
</dbReference>
<dbReference type="Gene3D" id="3.30.1540.10">
    <property type="entry name" value="formyl-coa transferase, domain 3"/>
    <property type="match status" value="1"/>
</dbReference>
<dbReference type="GO" id="GO:0016740">
    <property type="term" value="F:transferase activity"/>
    <property type="evidence" value="ECO:0007669"/>
    <property type="project" value="UniProtKB-KW"/>
</dbReference>
<keyword evidence="1 2" id="KW-0808">Transferase</keyword>
<protein>
    <submittedName>
        <fullName evidence="2">CoA transferase</fullName>
    </submittedName>
</protein>
<evidence type="ECO:0000313" key="3">
    <source>
        <dbReference type="Proteomes" id="UP000638918"/>
    </source>
</evidence>
<dbReference type="SUPFAM" id="SSF89796">
    <property type="entry name" value="CoA-transferase family III (CaiB/BaiF)"/>
    <property type="match status" value="1"/>
</dbReference>
<keyword evidence="3" id="KW-1185">Reference proteome</keyword>
<dbReference type="Pfam" id="PF02515">
    <property type="entry name" value="CoA_transf_3"/>
    <property type="match status" value="1"/>
</dbReference>
<name>A0ABR8QWQ3_9CAUL</name>
<comment type="caution">
    <text evidence="2">The sequence shown here is derived from an EMBL/GenBank/DDBJ whole genome shotgun (WGS) entry which is preliminary data.</text>
</comment>
<proteinExistence type="predicted"/>
<dbReference type="PANTHER" id="PTHR48207:SF3">
    <property type="entry name" value="SUCCINATE--HYDROXYMETHYLGLUTARATE COA-TRANSFERASE"/>
    <property type="match status" value="1"/>
</dbReference>
<dbReference type="Gene3D" id="3.40.50.10540">
    <property type="entry name" value="Crotonobetainyl-coa:carnitine coa-transferase, domain 1"/>
    <property type="match status" value="1"/>
</dbReference>
<accession>A0ABR8QWQ3</accession>
<organism evidence="2 3">
    <name type="scientific">Brevundimonas guildfordensis</name>
    <dbReference type="NCBI Taxonomy" id="2762241"/>
    <lineage>
        <taxon>Bacteria</taxon>
        <taxon>Pseudomonadati</taxon>
        <taxon>Pseudomonadota</taxon>
        <taxon>Alphaproteobacteria</taxon>
        <taxon>Caulobacterales</taxon>
        <taxon>Caulobacteraceae</taxon>
        <taxon>Brevundimonas</taxon>
    </lineage>
</organism>
<dbReference type="Proteomes" id="UP000638918">
    <property type="component" value="Unassembled WGS sequence"/>
</dbReference>
<dbReference type="EMBL" id="JACSQU010000001">
    <property type="protein sequence ID" value="MBD7939963.1"/>
    <property type="molecule type" value="Genomic_DNA"/>
</dbReference>
<reference evidence="2 3" key="1">
    <citation type="submission" date="2020-08" db="EMBL/GenBank/DDBJ databases">
        <title>A Genomic Blueprint of the Chicken Gut Microbiome.</title>
        <authorList>
            <person name="Gilroy R."/>
            <person name="Ravi A."/>
            <person name="Getino M."/>
            <person name="Pursley I."/>
            <person name="Horton D.L."/>
            <person name="Alikhan N.-F."/>
            <person name="Baker D."/>
            <person name="Gharbi K."/>
            <person name="Hall N."/>
            <person name="Watson M."/>
            <person name="Adriaenssens E.M."/>
            <person name="Foster-Nyarko E."/>
            <person name="Jarju S."/>
            <person name="Secka A."/>
            <person name="Antonio M."/>
            <person name="Oren A."/>
            <person name="Chaudhuri R."/>
            <person name="La Ragione R.M."/>
            <person name="Hildebrand F."/>
            <person name="Pallen M.J."/>
        </authorList>
    </citation>
    <scope>NUCLEOTIDE SEQUENCE [LARGE SCALE GENOMIC DNA]</scope>
    <source>
        <strain evidence="2 3">Sa3CVA3</strain>
    </source>
</reference>
<sequence length="374" mass="40020">MARVLDLTTETGAYAARLLVEAGHDVVRIEPPQGDSLRRRGPFLEGAPPLEASADHHFLNAGKRSLTLDLTVEAGRQILLRLVEAADLVVANLPLPIKVNDLMQARPGLIFIGIEGDGHELCTAARTGILSITGQPGERPSVPGAHVIQAVVALHVATTASAALYAKDQTAQGQKIIVSEAECLVAMMEQAMVTWTTTGKSTERKGYRGAVTAVSGAFACADGYWMLSVPPSGDGWSRFVEWMGDPRLGQDGALGSEASRNAEKENILETIDRWSASQRKLDLVTQGQGRHIPATPVNTPLELTNDPQLIGRGFLRDVDHPLLGTMRLPVGAIAALRGAAPVRAPVLGEHSREILCELGYSDEERRSLMETGTV</sequence>
<evidence type="ECO:0000256" key="1">
    <source>
        <dbReference type="ARBA" id="ARBA00022679"/>
    </source>
</evidence>
<gene>
    <name evidence="2" type="ORF">H9656_00980</name>
</gene>
<dbReference type="InterPro" id="IPR003673">
    <property type="entry name" value="CoA-Trfase_fam_III"/>
</dbReference>
<evidence type="ECO:0000313" key="2">
    <source>
        <dbReference type="EMBL" id="MBD7939963.1"/>
    </source>
</evidence>
<dbReference type="RefSeq" id="WP_191742452.1">
    <property type="nucleotide sequence ID" value="NZ_JACSQU010000001.1"/>
</dbReference>
<dbReference type="InterPro" id="IPR044855">
    <property type="entry name" value="CoA-Trfase_III_dom3_sf"/>
</dbReference>
<dbReference type="InterPro" id="IPR023606">
    <property type="entry name" value="CoA-Trfase_III_dom_1_sf"/>
</dbReference>
<dbReference type="InterPro" id="IPR050483">
    <property type="entry name" value="CoA-transferase_III_domain"/>
</dbReference>